<dbReference type="PANTHER" id="PTHR45228:SF8">
    <property type="entry name" value="TWO-COMPONENT RESPONSE REGULATOR-RELATED"/>
    <property type="match status" value="1"/>
</dbReference>
<dbReference type="PANTHER" id="PTHR45228">
    <property type="entry name" value="CYCLIC DI-GMP PHOSPHODIESTERASE TM_0186-RELATED"/>
    <property type="match status" value="1"/>
</dbReference>
<dbReference type="Proteomes" id="UP001232493">
    <property type="component" value="Chromosome"/>
</dbReference>
<evidence type="ECO:0000259" key="4">
    <source>
        <dbReference type="PROSITE" id="PS51832"/>
    </source>
</evidence>
<feature type="transmembrane region" description="Helical" evidence="2">
    <location>
        <begin position="215"/>
        <end position="234"/>
    </location>
</feature>
<dbReference type="Pfam" id="PF13487">
    <property type="entry name" value="HD_5"/>
    <property type="match status" value="1"/>
</dbReference>
<keyword evidence="2" id="KW-1133">Transmembrane helix</keyword>
<dbReference type="PROSITE" id="PS51832">
    <property type="entry name" value="HD_GYP"/>
    <property type="match status" value="1"/>
</dbReference>
<evidence type="ECO:0000256" key="1">
    <source>
        <dbReference type="SAM" id="Coils"/>
    </source>
</evidence>
<keyword evidence="6" id="KW-1185">Reference proteome</keyword>
<evidence type="ECO:0000256" key="2">
    <source>
        <dbReference type="SAM" id="Phobius"/>
    </source>
</evidence>
<feature type="coiled-coil region" evidence="1">
    <location>
        <begin position="311"/>
        <end position="349"/>
    </location>
</feature>
<organism evidence="5 6">
    <name type="scientific">Marinitoga aeolica</name>
    <dbReference type="NCBI Taxonomy" id="2809031"/>
    <lineage>
        <taxon>Bacteria</taxon>
        <taxon>Thermotogati</taxon>
        <taxon>Thermotogota</taxon>
        <taxon>Thermotogae</taxon>
        <taxon>Petrotogales</taxon>
        <taxon>Petrotogaceae</taxon>
        <taxon>Marinitoga</taxon>
    </lineage>
</organism>
<evidence type="ECO:0000313" key="5">
    <source>
        <dbReference type="EMBL" id="WGS64400.1"/>
    </source>
</evidence>
<protein>
    <submittedName>
        <fullName evidence="5">HD domain-containing protein</fullName>
    </submittedName>
</protein>
<dbReference type="InterPro" id="IPR003607">
    <property type="entry name" value="HD/PDEase_dom"/>
</dbReference>
<feature type="domain" description="HD" evidence="3">
    <location>
        <begin position="368"/>
        <end position="490"/>
    </location>
</feature>
<name>A0ABY8PP32_9BACT</name>
<dbReference type="RefSeq" id="WP_280998034.1">
    <property type="nucleotide sequence ID" value="NZ_CP069362.1"/>
</dbReference>
<dbReference type="InterPro" id="IPR037522">
    <property type="entry name" value="HD_GYP_dom"/>
</dbReference>
<evidence type="ECO:0000259" key="3">
    <source>
        <dbReference type="PROSITE" id="PS51831"/>
    </source>
</evidence>
<dbReference type="InterPro" id="IPR006674">
    <property type="entry name" value="HD_domain"/>
</dbReference>
<dbReference type="CDD" id="cd00077">
    <property type="entry name" value="HDc"/>
    <property type="match status" value="1"/>
</dbReference>
<gene>
    <name evidence="5" type="ORF">JRV97_08460</name>
</gene>
<feature type="transmembrane region" description="Helical" evidence="2">
    <location>
        <begin position="20"/>
        <end position="40"/>
    </location>
</feature>
<dbReference type="SMART" id="SM00471">
    <property type="entry name" value="HDc"/>
    <property type="match status" value="1"/>
</dbReference>
<accession>A0ABY8PP32</accession>
<dbReference type="SUPFAM" id="SSF109604">
    <property type="entry name" value="HD-domain/PDEase-like"/>
    <property type="match status" value="1"/>
</dbReference>
<evidence type="ECO:0000313" key="6">
    <source>
        <dbReference type="Proteomes" id="UP001232493"/>
    </source>
</evidence>
<dbReference type="PROSITE" id="PS51831">
    <property type="entry name" value="HD"/>
    <property type="match status" value="1"/>
</dbReference>
<keyword evidence="2" id="KW-0812">Transmembrane</keyword>
<reference evidence="5 6" key="1">
    <citation type="submission" date="2021-02" db="EMBL/GenBank/DDBJ databases">
        <title>Characterization of Marinitoga sp. nov. str. BP5-C20A.</title>
        <authorList>
            <person name="Erauso G."/>
            <person name="Postec A."/>
        </authorList>
    </citation>
    <scope>NUCLEOTIDE SEQUENCE [LARGE SCALE GENOMIC DNA]</scope>
    <source>
        <strain evidence="5 6">BP5-C20A</strain>
    </source>
</reference>
<proteinExistence type="predicted"/>
<keyword evidence="2" id="KW-0472">Membrane</keyword>
<feature type="domain" description="HD-GYP" evidence="4">
    <location>
        <begin position="346"/>
        <end position="545"/>
    </location>
</feature>
<keyword evidence="1" id="KW-0175">Coiled coil</keyword>
<sequence>MRYGELIKKHIKNSTIQNMIFILIILVLWSLTFLNINSTLKSVSKINLNNFNDIMNHYYYHLKYISIINDEKLLEDIDISKFFVINKNGNIRKTLPSNFSINSDISNTVFYNQLLKNHTGIFIFKSKFPDNISHLYIGGKFNESYLVGQLKKPEFETDSNYFLTIEDEKGNVIYSRYKLNQINKIILFKNRIYINTSSKWNNLILTTFLDITNQLLYNFIISMFMFLIIIWNFISRKNSLKFMNRFDIEFSEIIKSMENFLKELRILDRQSFLNVSENDFQEVLNPIKNENFYFEELKELKEVEFLSIKEMLELFDEISASTEELEATNKELEDLYLQVEKAYNDLEDSYRKFSAHLSAIAEKYDEITGNHIERVAKYSRLIAEKMGYDSKFVNDIEAYAPLHDIGKLMIKHEILNKPGGLTRDEYEEMKKHTIYADKIFGNDERFIMAKNIAMYHHENYDGSGYPFGLSGEEIPIEARIVALADIYDALRSERPYKDEYDHKEAYNIIVYGDFKTKPSIFDPEVLEIFKKYHIEFDKIYTEYKKMEIKNRNIESKKIKELKKVN</sequence>
<dbReference type="InterPro" id="IPR052020">
    <property type="entry name" value="Cyclic_di-GMP/3'3'-cGAMP_PDE"/>
</dbReference>
<dbReference type="Gene3D" id="1.10.3210.10">
    <property type="entry name" value="Hypothetical protein af1432"/>
    <property type="match status" value="1"/>
</dbReference>
<dbReference type="EMBL" id="CP069362">
    <property type="protein sequence ID" value="WGS64400.1"/>
    <property type="molecule type" value="Genomic_DNA"/>
</dbReference>